<dbReference type="InterPro" id="IPR013783">
    <property type="entry name" value="Ig-like_fold"/>
</dbReference>
<reference evidence="2 3" key="1">
    <citation type="submission" date="2021-03" db="EMBL/GenBank/DDBJ databases">
        <title>Genomic Encyclopedia of Type Strains, Phase IV (KMG-IV): sequencing the most valuable type-strain genomes for metagenomic binning, comparative biology and taxonomic classification.</title>
        <authorList>
            <person name="Goeker M."/>
        </authorList>
    </citation>
    <scope>NUCLEOTIDE SEQUENCE [LARGE SCALE GENOMIC DNA]</scope>
    <source>
        <strain evidence="2 3">DSM 23491</strain>
    </source>
</reference>
<dbReference type="Pfam" id="PF00395">
    <property type="entry name" value="SLH"/>
    <property type="match status" value="3"/>
</dbReference>
<organism evidence="2 3">
    <name type="scientific">Paenibacillus sediminis</name>
    <dbReference type="NCBI Taxonomy" id="664909"/>
    <lineage>
        <taxon>Bacteria</taxon>
        <taxon>Bacillati</taxon>
        <taxon>Bacillota</taxon>
        <taxon>Bacilli</taxon>
        <taxon>Bacillales</taxon>
        <taxon>Paenibacillaceae</taxon>
        <taxon>Paenibacillus</taxon>
    </lineage>
</organism>
<evidence type="ECO:0000259" key="1">
    <source>
        <dbReference type="PROSITE" id="PS51272"/>
    </source>
</evidence>
<feature type="domain" description="SLH" evidence="1">
    <location>
        <begin position="1243"/>
        <end position="1315"/>
    </location>
</feature>
<dbReference type="Gene3D" id="2.60.40.10">
    <property type="entry name" value="Immunoglobulins"/>
    <property type="match status" value="1"/>
</dbReference>
<sequence>MQRLRRPFIWFVLLTLVISMFPAGLIRQANAASAATYFIPDITAIRSTALLSTDAAAGANQITRSNVYTTNNPGLTITGAYSYVAKDTMKVKIEQLSSVPAIPTGVNWVTDSTHFTTGIVVADPNNANKFIASNLQLFSGFNKITFSGMQGGVERSDVFYVLYDKVPYVQNLKVFGSGSGAVNLNEGTQVVVDKQSITLQGQALNSTKVTVSINGGTPILSSLLTDGTFFTPALNLSSGLNNLTIVAQNASDSITIQRAVYYFDKNKPFTSMDLVYNSANYPILDKTATVTDNSGNTTAQIKMQVLVPYGANPVATDGVVTVNGTTVGFNILKADGVTIGGAADEVIIPGADGITPAYRLVTLITAPYNLQTDPVSGTLLSSQRADVTITYGSIISSAYNGAFKYLPGETQITDMKYLPDYDPVSNNNLATVTQVPLDGAEVDKADFYILATADKAPTTALMADYLPLGTKALTLTLVATVGNQQVYQVTGFSNGQQKVRFHYSGSTSSYNADISYVSKNYIYVANLYDGQTYTFDSRNTNSLKITGKYIGFENISNAQYFINGIDGSKLVNGTDGPDTILGSITTATPDFDLDLNISASGPLVFGENRIVFTGDSMDGAGNVRQVRKEIRIYIIDTNVSNITNFMPVLASPTREPFVDADPGDPVSYPAAKLANIFAVTPEFIYKTDKYVTSEKSYDLVLRGGGASTINLNLGTQLFFTSTGSPINLAAGTRQFILNGTFTFQGTTYYYDFVGDQKDFILRIRDIPFAAPGSHVYNLELVNSTGARTNQRLEIVREVSPYRILSPQPTVGNQIIVNKNFVRFDIEAEGATQVTVNKQPATKRPDMNNRFVYDFVGLKPDKWTPIKIEIVRQDTKLSDTVSVYYASEVAIDSQFMAEKPSTKYSVFNKGLELSFPKGTVLQSANVLTGNTTKFYPDNKILFGIADPLDGVVERKNDYGNVINVNPDARTTGGASTIIIPDYLVQRFNSTASTNNFSRVSDIYWINGGVGEQGNKGTVSYKPSTNGLAPYSIEGNFTEMPLDRKLVPSKRGTLKLKFDPSVVDEVGSTVTVFRYTDNGSWENVGGEVDTKNHTISVPFDEFGYYTVMKLRRGFADITNHPWARNYLNGLYSKGIMNNLKFDAFGADDVTTRGEFATLLVKGLNIPLNYNGNDTTFTDVVPGARSGTWDFEHIETAARAGIVTGLSDGFFGTDQPVTREQAAVMIARALKLKMANNDSKLQSNLAKAFTDSGSMDYYSLPAIDAVSKAKIMEGSPTTLPGQKKPVYSFNPKGILTRAEAGKIAVELLKKSTKIFPKNLS</sequence>
<keyword evidence="3" id="KW-1185">Reference proteome</keyword>
<feature type="domain" description="SLH" evidence="1">
    <location>
        <begin position="1174"/>
        <end position="1237"/>
    </location>
</feature>
<evidence type="ECO:0000313" key="2">
    <source>
        <dbReference type="EMBL" id="MBP1936680.1"/>
    </source>
</evidence>
<name>A0ABS4H2D3_9BACL</name>
<dbReference type="EMBL" id="JAGGKP010000002">
    <property type="protein sequence ID" value="MBP1936680.1"/>
    <property type="molecule type" value="Genomic_DNA"/>
</dbReference>
<dbReference type="Proteomes" id="UP001519273">
    <property type="component" value="Unassembled WGS sequence"/>
</dbReference>
<dbReference type="RefSeq" id="WP_209847693.1">
    <property type="nucleotide sequence ID" value="NZ_CBCRVE010000003.1"/>
</dbReference>
<comment type="caution">
    <text evidence="2">The sequence shown here is derived from an EMBL/GenBank/DDBJ whole genome shotgun (WGS) entry which is preliminary data.</text>
</comment>
<accession>A0ABS4H2D3</accession>
<protein>
    <recommendedName>
        <fullName evidence="1">SLH domain-containing protein</fullName>
    </recommendedName>
</protein>
<evidence type="ECO:0000313" key="3">
    <source>
        <dbReference type="Proteomes" id="UP001519273"/>
    </source>
</evidence>
<proteinExistence type="predicted"/>
<dbReference type="PROSITE" id="PS51272">
    <property type="entry name" value="SLH"/>
    <property type="match status" value="3"/>
</dbReference>
<feature type="domain" description="SLH" evidence="1">
    <location>
        <begin position="1108"/>
        <end position="1171"/>
    </location>
</feature>
<gene>
    <name evidence="2" type="ORF">J2Z20_001561</name>
</gene>
<dbReference type="InterPro" id="IPR001119">
    <property type="entry name" value="SLH_dom"/>
</dbReference>